<evidence type="ECO:0000256" key="10">
    <source>
        <dbReference type="SAM" id="Phobius"/>
    </source>
</evidence>
<dbReference type="Proteomes" id="UP000823896">
    <property type="component" value="Unassembled WGS sequence"/>
</dbReference>
<dbReference type="EMBL" id="DWWM01000046">
    <property type="protein sequence ID" value="HJC36923.1"/>
    <property type="molecule type" value="Genomic_DNA"/>
</dbReference>
<dbReference type="InterPro" id="IPR034746">
    <property type="entry name" value="POTRA"/>
</dbReference>
<accession>A0A9D2NT18</accession>
<feature type="coiled-coil region" evidence="8">
    <location>
        <begin position="4"/>
        <end position="31"/>
    </location>
</feature>
<dbReference type="PROSITE" id="PS51779">
    <property type="entry name" value="POTRA"/>
    <property type="match status" value="1"/>
</dbReference>
<dbReference type="InterPro" id="IPR013685">
    <property type="entry name" value="POTRA_FtsQ_type"/>
</dbReference>
<keyword evidence="2" id="KW-1003">Cell membrane</keyword>
<keyword evidence="6 10" id="KW-0472">Membrane</keyword>
<dbReference type="InterPro" id="IPR050487">
    <property type="entry name" value="FtsQ_DivIB"/>
</dbReference>
<evidence type="ECO:0000256" key="4">
    <source>
        <dbReference type="ARBA" id="ARBA00022692"/>
    </source>
</evidence>
<evidence type="ECO:0000313" key="12">
    <source>
        <dbReference type="EMBL" id="HJC36923.1"/>
    </source>
</evidence>
<keyword evidence="8" id="KW-0175">Coiled coil</keyword>
<reference evidence="12" key="2">
    <citation type="submission" date="2021-04" db="EMBL/GenBank/DDBJ databases">
        <authorList>
            <person name="Gilroy R."/>
        </authorList>
    </citation>
    <scope>NUCLEOTIDE SEQUENCE</scope>
    <source>
        <strain evidence="12">CHK187-11901</strain>
    </source>
</reference>
<keyword evidence="3" id="KW-0132">Cell division</keyword>
<evidence type="ECO:0000256" key="6">
    <source>
        <dbReference type="ARBA" id="ARBA00023136"/>
    </source>
</evidence>
<sequence>MEQLSKEEVLYDEHEERLKKTKARRRRTIRRRHRLYLLIALAAAALILLYFLSDLSKVRSLKVEGNRFYSDEQIYEMADVGYETRYLLKPSFLMENALKGGSLIEDARVEKTLNGDIRIEVTEKQIIGYLVEENAYVLLCGNGERIELQEDEIGSIVNYPLLNGFSDEQLDSIAKAFDEVSDKVSADLIERISEILPYETSFNQNMMKIVMRDGNTLYGSYDSVGLLQIYQAALEQLEGRNVCFYMDGENQAMSKISCSEFENDGSEKKDEKGTSEKSSADEKEQTQESGQNEEKQAEENADQGEQTA</sequence>
<evidence type="ECO:0000256" key="9">
    <source>
        <dbReference type="SAM" id="MobiDB-lite"/>
    </source>
</evidence>
<name>A0A9D2NT18_9FIRM</name>
<protein>
    <submittedName>
        <fullName evidence="12">FtsQ-type POTRA domain-containing protein</fullName>
    </submittedName>
</protein>
<comment type="caution">
    <text evidence="12">The sequence shown here is derived from an EMBL/GenBank/DDBJ whole genome shotgun (WGS) entry which is preliminary data.</text>
</comment>
<dbReference type="GO" id="GO:0005886">
    <property type="term" value="C:plasma membrane"/>
    <property type="evidence" value="ECO:0007669"/>
    <property type="project" value="TreeGrafter"/>
</dbReference>
<feature type="transmembrane region" description="Helical" evidence="10">
    <location>
        <begin position="35"/>
        <end position="52"/>
    </location>
</feature>
<evidence type="ECO:0000259" key="11">
    <source>
        <dbReference type="PROSITE" id="PS51779"/>
    </source>
</evidence>
<dbReference type="Gene3D" id="3.40.50.10960">
    <property type="match status" value="1"/>
</dbReference>
<dbReference type="GO" id="GO:0051301">
    <property type="term" value="P:cell division"/>
    <property type="evidence" value="ECO:0007669"/>
    <property type="project" value="UniProtKB-KW"/>
</dbReference>
<reference evidence="12" key="1">
    <citation type="journal article" date="2021" name="PeerJ">
        <title>Extensive microbial diversity within the chicken gut microbiome revealed by metagenomics and culture.</title>
        <authorList>
            <person name="Gilroy R."/>
            <person name="Ravi A."/>
            <person name="Getino M."/>
            <person name="Pursley I."/>
            <person name="Horton D.L."/>
            <person name="Alikhan N.F."/>
            <person name="Baker D."/>
            <person name="Gharbi K."/>
            <person name="Hall N."/>
            <person name="Watson M."/>
            <person name="Adriaenssens E.M."/>
            <person name="Foster-Nyarko E."/>
            <person name="Jarju S."/>
            <person name="Secka A."/>
            <person name="Antonio M."/>
            <person name="Oren A."/>
            <person name="Chaudhuri R.R."/>
            <person name="La Ragione R."/>
            <person name="Hildebrand F."/>
            <person name="Pallen M.J."/>
        </authorList>
    </citation>
    <scope>NUCLEOTIDE SEQUENCE</scope>
    <source>
        <strain evidence="12">CHK187-11901</strain>
    </source>
</reference>
<comment type="subcellular location">
    <subcellularLocation>
        <location evidence="1">Membrane</location>
    </subcellularLocation>
</comment>
<gene>
    <name evidence="12" type="ORF">H9702_07305</name>
</gene>
<dbReference type="Pfam" id="PF08478">
    <property type="entry name" value="POTRA_1"/>
    <property type="match status" value="1"/>
</dbReference>
<keyword evidence="7" id="KW-0131">Cell cycle</keyword>
<organism evidence="12 13">
    <name type="scientific">Candidatus Merdibacter merdavium</name>
    <dbReference type="NCBI Taxonomy" id="2838692"/>
    <lineage>
        <taxon>Bacteria</taxon>
        <taxon>Bacillati</taxon>
        <taxon>Bacillota</taxon>
        <taxon>Erysipelotrichia</taxon>
        <taxon>Erysipelotrichales</taxon>
        <taxon>Erysipelotrichaceae</taxon>
        <taxon>Merdibacter</taxon>
    </lineage>
</organism>
<dbReference type="PANTHER" id="PTHR37820:SF1">
    <property type="entry name" value="CELL DIVISION PROTEIN FTSQ"/>
    <property type="match status" value="1"/>
</dbReference>
<evidence type="ECO:0000256" key="1">
    <source>
        <dbReference type="ARBA" id="ARBA00004370"/>
    </source>
</evidence>
<evidence type="ECO:0000256" key="5">
    <source>
        <dbReference type="ARBA" id="ARBA00022989"/>
    </source>
</evidence>
<evidence type="ECO:0000313" key="13">
    <source>
        <dbReference type="Proteomes" id="UP000823896"/>
    </source>
</evidence>
<evidence type="ECO:0000256" key="2">
    <source>
        <dbReference type="ARBA" id="ARBA00022475"/>
    </source>
</evidence>
<keyword evidence="4 10" id="KW-0812">Transmembrane</keyword>
<evidence type="ECO:0000256" key="3">
    <source>
        <dbReference type="ARBA" id="ARBA00022618"/>
    </source>
</evidence>
<dbReference type="AlphaFoldDB" id="A0A9D2NT18"/>
<feature type="domain" description="POTRA" evidence="11">
    <location>
        <begin position="56"/>
        <end position="124"/>
    </location>
</feature>
<keyword evidence="5 10" id="KW-1133">Transmembrane helix</keyword>
<dbReference type="PANTHER" id="PTHR37820">
    <property type="entry name" value="CELL DIVISION PROTEIN DIVIB"/>
    <property type="match status" value="1"/>
</dbReference>
<evidence type="ECO:0000256" key="8">
    <source>
        <dbReference type="SAM" id="Coils"/>
    </source>
</evidence>
<evidence type="ECO:0000256" key="7">
    <source>
        <dbReference type="ARBA" id="ARBA00023306"/>
    </source>
</evidence>
<proteinExistence type="predicted"/>
<feature type="compositionally biased region" description="Basic and acidic residues" evidence="9">
    <location>
        <begin position="265"/>
        <end position="298"/>
    </location>
</feature>
<feature type="region of interest" description="Disordered" evidence="9">
    <location>
        <begin position="259"/>
        <end position="308"/>
    </location>
</feature>